<reference evidence="6" key="1">
    <citation type="submission" date="2020-10" db="EMBL/GenBank/DDBJ databases">
        <authorList>
            <person name="Gilroy R."/>
        </authorList>
    </citation>
    <scope>NUCLEOTIDE SEQUENCE</scope>
    <source>
        <strain evidence="6">13766</strain>
    </source>
</reference>
<feature type="domain" description="HTH araC/xylS-type" evidence="5">
    <location>
        <begin position="660"/>
        <end position="758"/>
    </location>
</feature>
<evidence type="ECO:0000259" key="5">
    <source>
        <dbReference type="PROSITE" id="PS01124"/>
    </source>
</evidence>
<keyword evidence="4" id="KW-1133">Transmembrane helix</keyword>
<dbReference type="SUPFAM" id="SSF46689">
    <property type="entry name" value="Homeodomain-like"/>
    <property type="match status" value="2"/>
</dbReference>
<dbReference type="Pfam" id="PF17853">
    <property type="entry name" value="GGDEF_2"/>
    <property type="match status" value="1"/>
</dbReference>
<gene>
    <name evidence="6" type="ORF">IAA84_12600</name>
</gene>
<dbReference type="Proteomes" id="UP000824140">
    <property type="component" value="Unassembled WGS sequence"/>
</dbReference>
<dbReference type="InterPro" id="IPR009057">
    <property type="entry name" value="Homeodomain-like_sf"/>
</dbReference>
<keyword evidence="3" id="KW-0804">Transcription</keyword>
<keyword evidence="4" id="KW-0812">Transmembrane</keyword>
<dbReference type="AlphaFoldDB" id="A0A9D1G2K3"/>
<evidence type="ECO:0000313" key="6">
    <source>
        <dbReference type="EMBL" id="HIS93847.1"/>
    </source>
</evidence>
<dbReference type="EMBL" id="DVJN01000239">
    <property type="protein sequence ID" value="HIS93847.1"/>
    <property type="molecule type" value="Genomic_DNA"/>
</dbReference>
<dbReference type="GO" id="GO:0043565">
    <property type="term" value="F:sequence-specific DNA binding"/>
    <property type="evidence" value="ECO:0007669"/>
    <property type="project" value="InterPro"/>
</dbReference>
<keyword evidence="4" id="KW-0472">Membrane</keyword>
<keyword evidence="2" id="KW-0238">DNA-binding</keyword>
<evidence type="ECO:0000256" key="3">
    <source>
        <dbReference type="ARBA" id="ARBA00023163"/>
    </source>
</evidence>
<evidence type="ECO:0000256" key="4">
    <source>
        <dbReference type="SAM" id="Phobius"/>
    </source>
</evidence>
<organism evidence="6 7">
    <name type="scientific">Candidatus Alectryocaccomicrobium excrementavium</name>
    <dbReference type="NCBI Taxonomy" id="2840668"/>
    <lineage>
        <taxon>Bacteria</taxon>
        <taxon>Bacillati</taxon>
        <taxon>Bacillota</taxon>
        <taxon>Clostridia</taxon>
        <taxon>Candidatus Alectryocaccomicrobium</taxon>
    </lineage>
</organism>
<name>A0A9D1G2K3_9FIRM</name>
<feature type="transmembrane region" description="Helical" evidence="4">
    <location>
        <begin position="12"/>
        <end position="38"/>
    </location>
</feature>
<dbReference type="Pfam" id="PF12833">
    <property type="entry name" value="HTH_18"/>
    <property type="match status" value="1"/>
</dbReference>
<dbReference type="GO" id="GO:0003700">
    <property type="term" value="F:DNA-binding transcription factor activity"/>
    <property type="evidence" value="ECO:0007669"/>
    <property type="project" value="InterPro"/>
</dbReference>
<sequence>MKLDSFFSRNSLFNRLLIVMACLVTLSMAFSAGVIFYIRAAWKDEMLLSHDSYISAWSETVDASLESISNAFIYLSRSEEIQRRAQNGYFQRNQTLKNDWRIIDQLNTVTITATGVNDAFLYWYDSPTLYTRDGTINAEVYYNNRFSGDFSQWDNLLRGVYNKATVVLCPTERSLEESFPNNGNIRSAEMYMVQTIKNSAQQPVGSLCIAMDTAILRTIFPESSFAETREIYILNHSGDLLLSNTSEEQWDRLQSQIDLDSLTNGSRFFSGSGLISHYLSQFGDLEYVVFTDSDLLMQKINRSFLIVLLVEGMFIAILLLCSIAASRRLSLPFQRLLSVMGASQSDRAENEIAFLTNRVLELIHSNKTMTSTFAGSSHAVLQAVLYKTIIGAPSVEESLAVAGSYRNIPLSGPETLYQTAVVRIDLPVEQDEVFHSEHRESFARLLRDHLDDWLLDILDTSMDEYTLVFCLRSQREEQEIFAALRRILSELRKEVAHSTLYIGIGTLVDSIRNLKISYDAGLDHLRKRPVQSAEAIWGENDTTPCAGPWLPEDMEERIRDFLAKGQEEPLTAYISHILEQNWNANVNYESYLFVCCTINDYLLRVRRFSGSGAPSDLIRISASKYVYSAAKCNEVIFSNLKQVLDHAKASIPGDAPPLADQLRAYLDQHYRENINLNIVANTFGYSPTYVSRIFKMKCGINFTDYLNACRITAAKEILCNSQKPLKDIAQEVGLTGATLFIRIFEKYEGCTPGEWRRRIQQQKKGAVLERDG</sequence>
<evidence type="ECO:0000256" key="2">
    <source>
        <dbReference type="ARBA" id="ARBA00023125"/>
    </source>
</evidence>
<dbReference type="Gene3D" id="1.10.10.60">
    <property type="entry name" value="Homeodomain-like"/>
    <property type="match status" value="2"/>
</dbReference>
<feature type="transmembrane region" description="Helical" evidence="4">
    <location>
        <begin position="304"/>
        <end position="325"/>
    </location>
</feature>
<dbReference type="SMART" id="SM00342">
    <property type="entry name" value="HTH_ARAC"/>
    <property type="match status" value="1"/>
</dbReference>
<dbReference type="PANTHER" id="PTHR43280:SF28">
    <property type="entry name" value="HTH-TYPE TRANSCRIPTIONAL ACTIVATOR RHAS"/>
    <property type="match status" value="1"/>
</dbReference>
<reference evidence="6" key="2">
    <citation type="journal article" date="2021" name="PeerJ">
        <title>Extensive microbial diversity within the chicken gut microbiome revealed by metagenomics and culture.</title>
        <authorList>
            <person name="Gilroy R."/>
            <person name="Ravi A."/>
            <person name="Getino M."/>
            <person name="Pursley I."/>
            <person name="Horton D.L."/>
            <person name="Alikhan N.F."/>
            <person name="Baker D."/>
            <person name="Gharbi K."/>
            <person name="Hall N."/>
            <person name="Watson M."/>
            <person name="Adriaenssens E.M."/>
            <person name="Foster-Nyarko E."/>
            <person name="Jarju S."/>
            <person name="Secka A."/>
            <person name="Antonio M."/>
            <person name="Oren A."/>
            <person name="Chaudhuri R.R."/>
            <person name="La Ragione R."/>
            <person name="Hildebrand F."/>
            <person name="Pallen M.J."/>
        </authorList>
    </citation>
    <scope>NUCLEOTIDE SEQUENCE</scope>
    <source>
        <strain evidence="6">13766</strain>
    </source>
</reference>
<protein>
    <submittedName>
        <fullName evidence="6">Helix-turn-helix domain-containing protein</fullName>
    </submittedName>
</protein>
<dbReference type="PROSITE" id="PS00041">
    <property type="entry name" value="HTH_ARAC_FAMILY_1"/>
    <property type="match status" value="1"/>
</dbReference>
<dbReference type="InterPro" id="IPR018062">
    <property type="entry name" value="HTH_AraC-typ_CS"/>
</dbReference>
<accession>A0A9D1G2K3</accession>
<dbReference type="InterPro" id="IPR041522">
    <property type="entry name" value="CdaR_GGDEF"/>
</dbReference>
<evidence type="ECO:0000313" key="7">
    <source>
        <dbReference type="Proteomes" id="UP000824140"/>
    </source>
</evidence>
<dbReference type="PANTHER" id="PTHR43280">
    <property type="entry name" value="ARAC-FAMILY TRANSCRIPTIONAL REGULATOR"/>
    <property type="match status" value="1"/>
</dbReference>
<dbReference type="InterPro" id="IPR018060">
    <property type="entry name" value="HTH_AraC"/>
</dbReference>
<comment type="caution">
    <text evidence="6">The sequence shown here is derived from an EMBL/GenBank/DDBJ whole genome shotgun (WGS) entry which is preliminary data.</text>
</comment>
<proteinExistence type="predicted"/>
<keyword evidence="1" id="KW-0805">Transcription regulation</keyword>
<dbReference type="PROSITE" id="PS01124">
    <property type="entry name" value="HTH_ARAC_FAMILY_2"/>
    <property type="match status" value="1"/>
</dbReference>
<evidence type="ECO:0000256" key="1">
    <source>
        <dbReference type="ARBA" id="ARBA00023015"/>
    </source>
</evidence>